<dbReference type="Proteomes" id="UP000288805">
    <property type="component" value="Unassembled WGS sequence"/>
</dbReference>
<reference evidence="1 2" key="1">
    <citation type="journal article" date="2018" name="PLoS Genet.">
        <title>Population sequencing reveals clonal diversity and ancestral inbreeding in the grapevine cultivar Chardonnay.</title>
        <authorList>
            <person name="Roach M.J."/>
            <person name="Johnson D.L."/>
            <person name="Bohlmann J."/>
            <person name="van Vuuren H.J."/>
            <person name="Jones S.J."/>
            <person name="Pretorius I.S."/>
            <person name="Schmidt S.A."/>
            <person name="Borneman A.R."/>
        </authorList>
    </citation>
    <scope>NUCLEOTIDE SEQUENCE [LARGE SCALE GENOMIC DNA]</scope>
    <source>
        <strain evidence="2">cv. Chardonnay</strain>
        <tissue evidence="1">Leaf</tissue>
    </source>
</reference>
<evidence type="ECO:0008006" key="3">
    <source>
        <dbReference type="Google" id="ProtNLM"/>
    </source>
</evidence>
<name>A0A438D6C1_VITVI</name>
<proteinExistence type="predicted"/>
<sequence length="177" mass="20117">MGGGRCWFAVDSKSFKISINFVGEKLRGIILKRSRGFSSWIRFGNSSLRCLLEGVAICCREEGLGKVVKNEVGLGIADVIEGRKGEVQAEEEEKNGLSLRLRRQSGEKRQLSVRVQLEFEVAEEAKRVLQRGIQCFKDKTFHLERWGPKNHKVFRKLGDSCKELVVVDDDTTKFEQL</sequence>
<comment type="caution">
    <text evidence="1">The sequence shown here is derived from an EMBL/GenBank/DDBJ whole genome shotgun (WGS) entry which is preliminary data.</text>
</comment>
<evidence type="ECO:0000313" key="2">
    <source>
        <dbReference type="Proteomes" id="UP000288805"/>
    </source>
</evidence>
<gene>
    <name evidence="1" type="ORF">CK203_093540</name>
</gene>
<accession>A0A438D6C1</accession>
<evidence type="ECO:0000313" key="1">
    <source>
        <dbReference type="EMBL" id="RVW31035.1"/>
    </source>
</evidence>
<dbReference type="EMBL" id="QGNW01001772">
    <property type="protein sequence ID" value="RVW31035.1"/>
    <property type="molecule type" value="Genomic_DNA"/>
</dbReference>
<organism evidence="1 2">
    <name type="scientific">Vitis vinifera</name>
    <name type="common">Grape</name>
    <dbReference type="NCBI Taxonomy" id="29760"/>
    <lineage>
        <taxon>Eukaryota</taxon>
        <taxon>Viridiplantae</taxon>
        <taxon>Streptophyta</taxon>
        <taxon>Embryophyta</taxon>
        <taxon>Tracheophyta</taxon>
        <taxon>Spermatophyta</taxon>
        <taxon>Magnoliopsida</taxon>
        <taxon>eudicotyledons</taxon>
        <taxon>Gunneridae</taxon>
        <taxon>Pentapetalae</taxon>
        <taxon>rosids</taxon>
        <taxon>Vitales</taxon>
        <taxon>Vitaceae</taxon>
        <taxon>Viteae</taxon>
        <taxon>Vitis</taxon>
    </lineage>
</organism>
<dbReference type="AlphaFoldDB" id="A0A438D6C1"/>
<protein>
    <recommendedName>
        <fullName evidence="3">DUF4283 domain-containing protein</fullName>
    </recommendedName>
</protein>